<dbReference type="AlphaFoldDB" id="A0A4V1ISC1"/>
<dbReference type="InterPro" id="IPR051291">
    <property type="entry name" value="CIMAP"/>
</dbReference>
<reference evidence="3" key="1">
    <citation type="journal article" date="2018" name="Nat. Microbiol.">
        <title>Leveraging single-cell genomics to expand the fungal tree of life.</title>
        <authorList>
            <person name="Ahrendt S.R."/>
            <person name="Quandt C.A."/>
            <person name="Ciobanu D."/>
            <person name="Clum A."/>
            <person name="Salamov A."/>
            <person name="Andreopoulos B."/>
            <person name="Cheng J.F."/>
            <person name="Woyke T."/>
            <person name="Pelin A."/>
            <person name="Henrissat B."/>
            <person name="Reynolds N.K."/>
            <person name="Benny G.L."/>
            <person name="Smith M.E."/>
            <person name="James T.Y."/>
            <person name="Grigoriev I.V."/>
        </authorList>
    </citation>
    <scope>NUCLEOTIDE SEQUENCE [LARGE SCALE GENOMIC DNA]</scope>
</reference>
<sequence>PGAAYSATNSFAELAKHENRGFTFARLSTRLEFQSTESPGPCSYSPAAAADAANLHSDSGNGPAVMTLAPCTRLTDEIVRDCVKQNVPGPGAYQIKTPLEDSLSQRRNRINFGEGGDHRYPAGYMNQAQLKTPGPGAYYPEFSQPNKPAAVKPQPFGSTTQRFENTKERRAEVAPAPGSYDIDQIDSMVRRVQKRSQFGTGVRSHAFGSLSERFQAPRTKNDPPGPGAYAPSADTVRVGVPAPSDGARSLHSRAGGPIRGPVHVLVGNLLAEAGHVHSAVFGSQTERFRGAVHSDLPPPGAYEIGQAFETMKTKGRIAKTSVLVSQMPREVFPVKEDVPGPGVYVPQLLDRKETRVKNVGGFLSSETRFSDRRDRVPGPGAYLSASPGGLVRKTFNVTLVEWPQQQQSGQQQQGQKKDVGRVAAAS</sequence>
<evidence type="ECO:0000313" key="2">
    <source>
        <dbReference type="EMBL" id="RKO93037.1"/>
    </source>
</evidence>
<dbReference type="PANTHER" id="PTHR21580">
    <property type="entry name" value="SHIPPO-1-RELATED"/>
    <property type="match status" value="1"/>
</dbReference>
<gene>
    <name evidence="2" type="ORF">BDK51DRAFT_30062</name>
</gene>
<accession>A0A4V1ISC1</accession>
<dbReference type="InterPro" id="IPR010736">
    <property type="entry name" value="SHIPPO-rpt"/>
</dbReference>
<proteinExistence type="predicted"/>
<organism evidence="2 3">
    <name type="scientific">Blyttiomyces helicus</name>
    <dbReference type="NCBI Taxonomy" id="388810"/>
    <lineage>
        <taxon>Eukaryota</taxon>
        <taxon>Fungi</taxon>
        <taxon>Fungi incertae sedis</taxon>
        <taxon>Chytridiomycota</taxon>
        <taxon>Chytridiomycota incertae sedis</taxon>
        <taxon>Chytridiomycetes</taxon>
        <taxon>Chytridiomycetes incertae sedis</taxon>
        <taxon>Blyttiomyces</taxon>
    </lineage>
</organism>
<keyword evidence="3" id="KW-1185">Reference proteome</keyword>
<feature type="region of interest" description="Disordered" evidence="1">
    <location>
        <begin position="403"/>
        <end position="426"/>
    </location>
</feature>
<evidence type="ECO:0000313" key="3">
    <source>
        <dbReference type="Proteomes" id="UP000269721"/>
    </source>
</evidence>
<evidence type="ECO:0008006" key="4">
    <source>
        <dbReference type="Google" id="ProtNLM"/>
    </source>
</evidence>
<dbReference type="EMBL" id="KZ994401">
    <property type="protein sequence ID" value="RKO93037.1"/>
    <property type="molecule type" value="Genomic_DNA"/>
</dbReference>
<dbReference type="Proteomes" id="UP000269721">
    <property type="component" value="Unassembled WGS sequence"/>
</dbReference>
<evidence type="ECO:0000256" key="1">
    <source>
        <dbReference type="SAM" id="MobiDB-lite"/>
    </source>
</evidence>
<name>A0A4V1ISC1_9FUNG</name>
<feature type="compositionally biased region" description="Low complexity" evidence="1">
    <location>
        <begin position="404"/>
        <end position="414"/>
    </location>
</feature>
<feature type="region of interest" description="Disordered" evidence="1">
    <location>
        <begin position="209"/>
        <end position="255"/>
    </location>
</feature>
<dbReference type="Pfam" id="PF07004">
    <property type="entry name" value="SHIPPO-rpt"/>
    <property type="match status" value="3"/>
</dbReference>
<feature type="non-terminal residue" evidence="2">
    <location>
        <position position="1"/>
    </location>
</feature>
<dbReference type="PANTHER" id="PTHR21580:SF28">
    <property type="entry name" value="BOREALIN N-TERMINAL DOMAIN-CONTAINING PROTEIN-RELATED"/>
    <property type="match status" value="1"/>
</dbReference>
<dbReference type="OrthoDB" id="406368at2759"/>
<protein>
    <recommendedName>
        <fullName evidence="4">Sperm-tail PG-rich repeat-containing protein 2</fullName>
    </recommendedName>
</protein>